<evidence type="ECO:0000313" key="2">
    <source>
        <dbReference type="EMBL" id="MCL6282815.1"/>
    </source>
</evidence>
<keyword evidence="3" id="KW-1185">Reference proteome</keyword>
<evidence type="ECO:0000313" key="3">
    <source>
        <dbReference type="Proteomes" id="UP001203880"/>
    </source>
</evidence>
<dbReference type="InterPro" id="IPR000182">
    <property type="entry name" value="GNAT_dom"/>
</dbReference>
<dbReference type="RefSeq" id="WP_249707283.1">
    <property type="nucleotide sequence ID" value="NZ_JAMFMB010000004.1"/>
</dbReference>
<gene>
    <name evidence="2" type="ORF">M3P21_04655</name>
</gene>
<dbReference type="InterPro" id="IPR016181">
    <property type="entry name" value="Acyl_CoA_acyltransferase"/>
</dbReference>
<dbReference type="EMBL" id="JAMFMB010000004">
    <property type="protein sequence ID" value="MCL6282815.1"/>
    <property type="molecule type" value="Genomic_DNA"/>
</dbReference>
<dbReference type="PROSITE" id="PS51186">
    <property type="entry name" value="GNAT"/>
    <property type="match status" value="1"/>
</dbReference>
<dbReference type="Gene3D" id="3.40.630.30">
    <property type="match status" value="1"/>
</dbReference>
<evidence type="ECO:0000259" key="1">
    <source>
        <dbReference type="PROSITE" id="PS51186"/>
    </source>
</evidence>
<reference evidence="2" key="1">
    <citation type="submission" date="2022-05" db="EMBL/GenBank/DDBJ databases">
        <authorList>
            <person name="Park J.-S."/>
        </authorList>
    </citation>
    <scope>NUCLEOTIDE SEQUENCE</scope>
    <source>
        <strain evidence="2">2012CJ41-6</strain>
    </source>
</reference>
<protein>
    <submittedName>
        <fullName evidence="2">N-acetyltransferase</fullName>
    </submittedName>
</protein>
<dbReference type="Proteomes" id="UP001203880">
    <property type="component" value="Unassembled WGS sequence"/>
</dbReference>
<proteinExistence type="predicted"/>
<dbReference type="SUPFAM" id="SSF55729">
    <property type="entry name" value="Acyl-CoA N-acyltransferases (Nat)"/>
    <property type="match status" value="1"/>
</dbReference>
<feature type="domain" description="N-acetyltransferase" evidence="1">
    <location>
        <begin position="132"/>
        <end position="276"/>
    </location>
</feature>
<dbReference type="Pfam" id="PF00583">
    <property type="entry name" value="Acetyltransf_1"/>
    <property type="match status" value="1"/>
</dbReference>
<organism evidence="2 3">
    <name type="scientific">Ruegeria spongiae</name>
    <dbReference type="NCBI Taxonomy" id="2942209"/>
    <lineage>
        <taxon>Bacteria</taxon>
        <taxon>Pseudomonadati</taxon>
        <taxon>Pseudomonadota</taxon>
        <taxon>Alphaproteobacteria</taxon>
        <taxon>Rhodobacterales</taxon>
        <taxon>Roseobacteraceae</taxon>
        <taxon>Ruegeria</taxon>
    </lineage>
</organism>
<sequence length="276" mass="29884">MRRATQKDAASIDGFLADHIETSMFPLFNLRRHGLDGAHPRAISVWIDPQTGGTLAVTNEGMILPQLPGFTEWPRLKPLLTGRPLIGCVGETDQVRALLAACGLQDRPMNTDSDEPLMHLRLCDLAEQGGEGRLVPLAAAPREIIAAWRAAYHREVLGTSADQAEAAARRDVEGYIAADTHRALMLNETPVAMTGFNAICGDVVQIGGVFTPPDLRQRGHAGRALRLHLSEAHRAGKTRAILFAASEAAAGLYKCVGFEIIGSYSMCLFRDLERVG</sequence>
<name>A0ABT0PZ16_9RHOB</name>
<comment type="caution">
    <text evidence="2">The sequence shown here is derived from an EMBL/GenBank/DDBJ whole genome shotgun (WGS) entry which is preliminary data.</text>
</comment>
<accession>A0ABT0PZ16</accession>